<reference evidence="2 3" key="1">
    <citation type="journal article" date="2014" name="PLoS Genet.">
        <title>Analysis of the Phlebiopsis gigantea genome, transcriptome and secretome provides insight into its pioneer colonization strategies of wood.</title>
        <authorList>
            <person name="Hori C."/>
            <person name="Ishida T."/>
            <person name="Igarashi K."/>
            <person name="Samejima M."/>
            <person name="Suzuki H."/>
            <person name="Master E."/>
            <person name="Ferreira P."/>
            <person name="Ruiz-Duenas F.J."/>
            <person name="Held B."/>
            <person name="Canessa P."/>
            <person name="Larrondo L.F."/>
            <person name="Schmoll M."/>
            <person name="Druzhinina I.S."/>
            <person name="Kubicek C.P."/>
            <person name="Gaskell J.A."/>
            <person name="Kersten P."/>
            <person name="St John F."/>
            <person name="Glasner J."/>
            <person name="Sabat G."/>
            <person name="Splinter BonDurant S."/>
            <person name="Syed K."/>
            <person name="Yadav J."/>
            <person name="Mgbeahuruike A.C."/>
            <person name="Kovalchuk A."/>
            <person name="Asiegbu F.O."/>
            <person name="Lackner G."/>
            <person name="Hoffmeister D."/>
            <person name="Rencoret J."/>
            <person name="Gutierrez A."/>
            <person name="Sun H."/>
            <person name="Lindquist E."/>
            <person name="Barry K."/>
            <person name="Riley R."/>
            <person name="Grigoriev I.V."/>
            <person name="Henrissat B."/>
            <person name="Kues U."/>
            <person name="Berka R.M."/>
            <person name="Martinez A.T."/>
            <person name="Covert S.F."/>
            <person name="Blanchette R.A."/>
            <person name="Cullen D."/>
        </authorList>
    </citation>
    <scope>NUCLEOTIDE SEQUENCE [LARGE SCALE GENOMIC DNA]</scope>
    <source>
        <strain evidence="2 3">11061_1 CR5-6</strain>
    </source>
</reference>
<proteinExistence type="predicted"/>
<keyword evidence="3" id="KW-1185">Reference proteome</keyword>
<feature type="region of interest" description="Disordered" evidence="1">
    <location>
        <begin position="1"/>
        <end position="90"/>
    </location>
</feature>
<gene>
    <name evidence="2" type="ORF">PHLGIDRAFT_114520</name>
</gene>
<dbReference type="HOGENOM" id="CLU_1310538_0_0_1"/>
<feature type="compositionally biased region" description="Acidic residues" evidence="1">
    <location>
        <begin position="68"/>
        <end position="81"/>
    </location>
</feature>
<accession>A0A0C3S5Q1</accession>
<evidence type="ECO:0000313" key="3">
    <source>
        <dbReference type="Proteomes" id="UP000053257"/>
    </source>
</evidence>
<feature type="compositionally biased region" description="Basic and acidic residues" evidence="1">
    <location>
        <begin position="25"/>
        <end position="41"/>
    </location>
</feature>
<sequence>MYYHPDEPYSSQFVPEDEAYAQRAAMDEDDRKLAEQERRLEDEDSDYVVSSQEPNSSQSQPEDCLPSDGEEDSQEYEDDSYTEGPNSPRIQYDLDAYNEQEDSMDTADFDPDTDALDALAMPETISAEILDEWRDIGRRVKTYGTWLTVDHKYAIRLAFERIYGLSAKETYTIENIFQEERVYDKTHLSTRELHRIVRREWKDTFVRTVS</sequence>
<dbReference type="Proteomes" id="UP000053257">
    <property type="component" value="Unassembled WGS sequence"/>
</dbReference>
<dbReference type="EMBL" id="KN840446">
    <property type="protein sequence ID" value="KIP11386.1"/>
    <property type="molecule type" value="Genomic_DNA"/>
</dbReference>
<feature type="compositionally biased region" description="Low complexity" evidence="1">
    <location>
        <begin position="50"/>
        <end position="62"/>
    </location>
</feature>
<organism evidence="2 3">
    <name type="scientific">Phlebiopsis gigantea (strain 11061_1 CR5-6)</name>
    <name type="common">White-rot fungus</name>
    <name type="synonym">Peniophora gigantea</name>
    <dbReference type="NCBI Taxonomy" id="745531"/>
    <lineage>
        <taxon>Eukaryota</taxon>
        <taxon>Fungi</taxon>
        <taxon>Dikarya</taxon>
        <taxon>Basidiomycota</taxon>
        <taxon>Agaricomycotina</taxon>
        <taxon>Agaricomycetes</taxon>
        <taxon>Polyporales</taxon>
        <taxon>Phanerochaetaceae</taxon>
        <taxon>Phlebiopsis</taxon>
    </lineage>
</organism>
<dbReference type="AlphaFoldDB" id="A0A0C3S5Q1"/>
<protein>
    <submittedName>
        <fullName evidence="2">Uncharacterized protein</fullName>
    </submittedName>
</protein>
<evidence type="ECO:0000313" key="2">
    <source>
        <dbReference type="EMBL" id="KIP11386.1"/>
    </source>
</evidence>
<evidence type="ECO:0000256" key="1">
    <source>
        <dbReference type="SAM" id="MobiDB-lite"/>
    </source>
</evidence>
<name>A0A0C3S5Q1_PHLG1</name>